<comment type="caution">
    <text evidence="2">The sequence shown here is derived from an EMBL/GenBank/DDBJ whole genome shotgun (WGS) entry which is preliminary data.</text>
</comment>
<sequence>MGWVPEPDAYGRKGQGTRGTIRGPRGPAPRPPGTPDGRARPRARTKANAMPVPHPPTPAGVTL</sequence>
<keyword evidence="3" id="KW-1185">Reference proteome</keyword>
<evidence type="ECO:0000313" key="2">
    <source>
        <dbReference type="EMBL" id="GHI27901.1"/>
    </source>
</evidence>
<name>A0ABQ3PSB1_9ACTN</name>
<protein>
    <submittedName>
        <fullName evidence="2">Uncharacterized protein</fullName>
    </submittedName>
</protein>
<feature type="compositionally biased region" description="Pro residues" evidence="1">
    <location>
        <begin position="52"/>
        <end position="63"/>
    </location>
</feature>
<feature type="region of interest" description="Disordered" evidence="1">
    <location>
        <begin position="1"/>
        <end position="63"/>
    </location>
</feature>
<evidence type="ECO:0000313" key="3">
    <source>
        <dbReference type="Proteomes" id="UP001052739"/>
    </source>
</evidence>
<accession>A0ABQ3PSB1</accession>
<reference evidence="2" key="1">
    <citation type="submission" date="2024-05" db="EMBL/GenBank/DDBJ databases">
        <title>Whole genome shotgun sequence of Streptomyces hydrogenans NBRC 13475.</title>
        <authorList>
            <person name="Komaki H."/>
            <person name="Tamura T."/>
        </authorList>
    </citation>
    <scope>NUCLEOTIDE SEQUENCE</scope>
    <source>
        <strain evidence="2">NBRC 13475</strain>
    </source>
</reference>
<evidence type="ECO:0000256" key="1">
    <source>
        <dbReference type="SAM" id="MobiDB-lite"/>
    </source>
</evidence>
<organism evidence="2 3">
    <name type="scientific">Streptomyces hydrogenans</name>
    <dbReference type="NCBI Taxonomy" id="1873719"/>
    <lineage>
        <taxon>Bacteria</taxon>
        <taxon>Bacillati</taxon>
        <taxon>Actinomycetota</taxon>
        <taxon>Actinomycetes</taxon>
        <taxon>Kitasatosporales</taxon>
        <taxon>Streptomycetaceae</taxon>
        <taxon>Streptomyces</taxon>
    </lineage>
</organism>
<gene>
    <name evidence="2" type="ORF">Shyd_92720</name>
</gene>
<dbReference type="EMBL" id="BNDW01000117">
    <property type="protein sequence ID" value="GHI27901.1"/>
    <property type="molecule type" value="Genomic_DNA"/>
</dbReference>
<dbReference type="Proteomes" id="UP001052739">
    <property type="component" value="Unassembled WGS sequence"/>
</dbReference>
<proteinExistence type="predicted"/>